<accession>A0A0N4YAE4</accession>
<name>A0A0N4YAE4_NIPBR</name>
<dbReference type="Proteomes" id="UP000271162">
    <property type="component" value="Unassembled WGS sequence"/>
</dbReference>
<dbReference type="EMBL" id="UYSL01021016">
    <property type="protein sequence ID" value="VDL76945.1"/>
    <property type="molecule type" value="Genomic_DNA"/>
</dbReference>
<sequence length="157" mass="18391">MNENVKALENLSHMKSIHSLAHSFIKLSHETMQSFLNKNSLQRIKEAFIYELQGLQQLMRDWSSDRYWNSDLYTMLYMNYHKTVKCLETVLLHLIKAAEANNYDSSDMKQWVAELENVIKVEGYQHQTADKVAEIMHKIPNRNDFEGHNTWISVSGA</sequence>
<evidence type="ECO:0000313" key="1">
    <source>
        <dbReference type="EMBL" id="VDL76945.1"/>
    </source>
</evidence>
<protein>
    <submittedName>
        <fullName evidence="3">Ferritin</fullName>
    </submittedName>
</protein>
<dbReference type="AlphaFoldDB" id="A0A0N4YAE4"/>
<evidence type="ECO:0000313" key="3">
    <source>
        <dbReference type="WBParaSite" id="NBR_0001335501-mRNA-1"/>
    </source>
</evidence>
<keyword evidence="2" id="KW-1185">Reference proteome</keyword>
<dbReference type="WBParaSite" id="NBR_0001335501-mRNA-1">
    <property type="protein sequence ID" value="NBR_0001335501-mRNA-1"/>
    <property type="gene ID" value="NBR_0001335501"/>
</dbReference>
<proteinExistence type="predicted"/>
<organism evidence="3">
    <name type="scientific">Nippostrongylus brasiliensis</name>
    <name type="common">Rat hookworm</name>
    <dbReference type="NCBI Taxonomy" id="27835"/>
    <lineage>
        <taxon>Eukaryota</taxon>
        <taxon>Metazoa</taxon>
        <taxon>Ecdysozoa</taxon>
        <taxon>Nematoda</taxon>
        <taxon>Chromadorea</taxon>
        <taxon>Rhabditida</taxon>
        <taxon>Rhabditina</taxon>
        <taxon>Rhabditomorpha</taxon>
        <taxon>Strongyloidea</taxon>
        <taxon>Heligmosomidae</taxon>
        <taxon>Nippostrongylus</taxon>
    </lineage>
</organism>
<reference evidence="3" key="1">
    <citation type="submission" date="2017-02" db="UniProtKB">
        <authorList>
            <consortium name="WormBaseParasite"/>
        </authorList>
    </citation>
    <scope>IDENTIFICATION</scope>
</reference>
<gene>
    <name evidence="1" type="ORF">NBR_LOCUS13356</name>
</gene>
<evidence type="ECO:0000313" key="2">
    <source>
        <dbReference type="Proteomes" id="UP000271162"/>
    </source>
</evidence>
<reference evidence="1 2" key="2">
    <citation type="submission" date="2018-11" db="EMBL/GenBank/DDBJ databases">
        <authorList>
            <consortium name="Pathogen Informatics"/>
        </authorList>
    </citation>
    <scope>NUCLEOTIDE SEQUENCE [LARGE SCALE GENOMIC DNA]</scope>
</reference>